<comment type="caution">
    <text evidence="3">The sequence shown here is derived from an EMBL/GenBank/DDBJ whole genome shotgun (WGS) entry which is preliminary data.</text>
</comment>
<feature type="compositionally biased region" description="Basic residues" evidence="1">
    <location>
        <begin position="64"/>
        <end position="102"/>
    </location>
</feature>
<dbReference type="Proteomes" id="UP000650628">
    <property type="component" value="Unassembled WGS sequence"/>
</dbReference>
<dbReference type="RefSeq" id="WP_203955220.1">
    <property type="nucleotide sequence ID" value="NZ_BOOO01000024.1"/>
</dbReference>
<gene>
    <name evidence="3" type="ORF">Pmi06nite_47470</name>
</gene>
<feature type="region of interest" description="Disordered" evidence="1">
    <location>
        <begin position="25"/>
        <end position="102"/>
    </location>
</feature>
<evidence type="ECO:0000256" key="1">
    <source>
        <dbReference type="SAM" id="MobiDB-lite"/>
    </source>
</evidence>
<dbReference type="AlphaFoldDB" id="A0A8J3U1X0"/>
<evidence type="ECO:0000313" key="4">
    <source>
        <dbReference type="Proteomes" id="UP000650628"/>
    </source>
</evidence>
<sequence length="102" mass="11915">MLGKRLSLPLGAVLLAGLAFGPGPAAVASTAQHTPKTVVSTAQDVATSTNTPNLVKTPPDPDRRRHHRYDRDHRHHRYHHRHHRYERDHRHQRHHRYEHNFR</sequence>
<feature type="chain" id="PRO_5039643554" evidence="2">
    <location>
        <begin position="26"/>
        <end position="102"/>
    </location>
</feature>
<feature type="compositionally biased region" description="Polar residues" evidence="1">
    <location>
        <begin position="29"/>
        <end position="54"/>
    </location>
</feature>
<feature type="signal peptide" evidence="2">
    <location>
        <begin position="1"/>
        <end position="25"/>
    </location>
</feature>
<reference evidence="3 4" key="1">
    <citation type="submission" date="2021-01" db="EMBL/GenBank/DDBJ databases">
        <title>Whole genome shotgun sequence of Planotetraspora mira NBRC 15435.</title>
        <authorList>
            <person name="Komaki H."/>
            <person name="Tamura T."/>
        </authorList>
    </citation>
    <scope>NUCLEOTIDE SEQUENCE [LARGE SCALE GENOMIC DNA]</scope>
    <source>
        <strain evidence="3 4">NBRC 15435</strain>
    </source>
</reference>
<keyword evidence="2" id="KW-0732">Signal</keyword>
<evidence type="ECO:0000313" key="3">
    <source>
        <dbReference type="EMBL" id="GII31305.1"/>
    </source>
</evidence>
<keyword evidence="4" id="KW-1185">Reference proteome</keyword>
<protein>
    <submittedName>
        <fullName evidence="3">Uncharacterized protein</fullName>
    </submittedName>
</protein>
<evidence type="ECO:0000256" key="2">
    <source>
        <dbReference type="SAM" id="SignalP"/>
    </source>
</evidence>
<organism evidence="3 4">
    <name type="scientific">Planotetraspora mira</name>
    <dbReference type="NCBI Taxonomy" id="58121"/>
    <lineage>
        <taxon>Bacteria</taxon>
        <taxon>Bacillati</taxon>
        <taxon>Actinomycetota</taxon>
        <taxon>Actinomycetes</taxon>
        <taxon>Streptosporangiales</taxon>
        <taxon>Streptosporangiaceae</taxon>
        <taxon>Planotetraspora</taxon>
    </lineage>
</organism>
<accession>A0A8J3U1X0</accession>
<name>A0A8J3U1X0_9ACTN</name>
<dbReference type="EMBL" id="BOOO01000024">
    <property type="protein sequence ID" value="GII31305.1"/>
    <property type="molecule type" value="Genomic_DNA"/>
</dbReference>
<proteinExistence type="predicted"/>